<reference evidence="2 3" key="1">
    <citation type="journal article" date="2011" name="Front. Microbiol.">
        <title>Genomic signatures of strain selection and enhancement in Bacillus atrophaeus var. globigii, a historical biowarfare simulant.</title>
        <authorList>
            <person name="Gibbons H.S."/>
            <person name="Broomall S.M."/>
            <person name="McNew L.A."/>
            <person name="Daligault H."/>
            <person name="Chapman C."/>
            <person name="Bruce D."/>
            <person name="Karavis M."/>
            <person name="Krepps M."/>
            <person name="McGregor P.A."/>
            <person name="Hong C."/>
            <person name="Park K.H."/>
            <person name="Akmal A."/>
            <person name="Feldman A."/>
            <person name="Lin J.S."/>
            <person name="Chang W.E."/>
            <person name="Higgs B.W."/>
            <person name="Demirev P."/>
            <person name="Lindquist J."/>
            <person name="Liem A."/>
            <person name="Fochler E."/>
            <person name="Read T.D."/>
            <person name="Tapia R."/>
            <person name="Johnson S."/>
            <person name="Bishop-Lilly K.A."/>
            <person name="Detter C."/>
            <person name="Han C."/>
            <person name="Sozhamannan S."/>
            <person name="Rosenzweig C.N."/>
            <person name="Skowronski E.W."/>
        </authorList>
    </citation>
    <scope>NUCLEOTIDE SEQUENCE [LARGE SCALE GENOMIC DNA]</scope>
    <source>
        <strain evidence="2 3">GYP-17</strain>
    </source>
</reference>
<proteinExistence type="predicted"/>
<organism evidence="2 3">
    <name type="scientific">Aliidiomarina sanyensis</name>
    <dbReference type="NCBI Taxonomy" id="1249555"/>
    <lineage>
        <taxon>Bacteria</taxon>
        <taxon>Pseudomonadati</taxon>
        <taxon>Pseudomonadota</taxon>
        <taxon>Gammaproteobacteria</taxon>
        <taxon>Alteromonadales</taxon>
        <taxon>Idiomarinaceae</taxon>
        <taxon>Aliidiomarina</taxon>
    </lineage>
</organism>
<keyword evidence="2" id="KW-0378">Hydrolase</keyword>
<dbReference type="Proteomes" id="UP000288405">
    <property type="component" value="Unassembled WGS sequence"/>
</dbReference>
<protein>
    <submittedName>
        <fullName evidence="2">Alpha/beta hydrolase</fullName>
    </submittedName>
</protein>
<dbReference type="GO" id="GO:0016020">
    <property type="term" value="C:membrane"/>
    <property type="evidence" value="ECO:0007669"/>
    <property type="project" value="TreeGrafter"/>
</dbReference>
<name>A0A432WKC5_9GAMM</name>
<dbReference type="AlphaFoldDB" id="A0A432WKC5"/>
<dbReference type="PANTHER" id="PTHR43798:SF33">
    <property type="entry name" value="HYDROLASE, PUTATIVE (AFU_ORTHOLOGUE AFUA_2G14860)-RELATED"/>
    <property type="match status" value="1"/>
</dbReference>
<dbReference type="GO" id="GO:0016787">
    <property type="term" value="F:hydrolase activity"/>
    <property type="evidence" value="ECO:0007669"/>
    <property type="project" value="UniProtKB-KW"/>
</dbReference>
<comment type="caution">
    <text evidence="2">The sequence shown here is derived from an EMBL/GenBank/DDBJ whole genome shotgun (WGS) entry which is preliminary data.</text>
</comment>
<dbReference type="InterPro" id="IPR050266">
    <property type="entry name" value="AB_hydrolase_sf"/>
</dbReference>
<dbReference type="InterPro" id="IPR000073">
    <property type="entry name" value="AB_hydrolase_1"/>
</dbReference>
<keyword evidence="3" id="KW-1185">Reference proteome</keyword>
<dbReference type="SUPFAM" id="SSF53474">
    <property type="entry name" value="alpha/beta-Hydrolases"/>
    <property type="match status" value="1"/>
</dbReference>
<dbReference type="Pfam" id="PF12697">
    <property type="entry name" value="Abhydrolase_6"/>
    <property type="match status" value="1"/>
</dbReference>
<dbReference type="PANTHER" id="PTHR43798">
    <property type="entry name" value="MONOACYLGLYCEROL LIPASE"/>
    <property type="match status" value="1"/>
</dbReference>
<evidence type="ECO:0000313" key="3">
    <source>
        <dbReference type="Proteomes" id="UP000288405"/>
    </source>
</evidence>
<gene>
    <name evidence="2" type="ORF">CWE11_05665</name>
</gene>
<sequence>MQWVTRVYDQKTTVQHGEIPWIPYVIETKAGFKLRGLRTQSHAGSSRPVLHFIHGNSYSGLTYLPLLMALHPHADLVLHDAQGHGDSDHGGPFIGWNNSALIVREAWYHLRAHYPGQQPVGVGHSFGGVLTSLAASQDPQLFDRLLLLDPIVFSPRMIQVLSPLRWFGVYKLNPIARKARRRRMEWPSLAAVIESLQGRGMFRGWTDAALLAYAEHATEPMRGGGRRLKCAPEREAEIFSSYAEGLWPALQTLETPTQVWVGEHTYPFVHTSMNYWQRNPAVRGVAVVPGGHCFMQEHPVMTAEQLIQEIGAP</sequence>
<dbReference type="OrthoDB" id="5729753at2"/>
<feature type="domain" description="AB hydrolase-1" evidence="1">
    <location>
        <begin position="52"/>
        <end position="304"/>
    </location>
</feature>
<evidence type="ECO:0000259" key="1">
    <source>
        <dbReference type="Pfam" id="PF12697"/>
    </source>
</evidence>
<dbReference type="EMBL" id="PIPM01000004">
    <property type="protein sequence ID" value="RUO34215.1"/>
    <property type="molecule type" value="Genomic_DNA"/>
</dbReference>
<accession>A0A432WKC5</accession>
<evidence type="ECO:0000313" key="2">
    <source>
        <dbReference type="EMBL" id="RUO34215.1"/>
    </source>
</evidence>
<dbReference type="RefSeq" id="WP_126776633.1">
    <property type="nucleotide sequence ID" value="NZ_PIPM01000004.1"/>
</dbReference>
<dbReference type="InterPro" id="IPR029058">
    <property type="entry name" value="AB_hydrolase_fold"/>
</dbReference>
<dbReference type="Gene3D" id="3.40.50.1820">
    <property type="entry name" value="alpha/beta hydrolase"/>
    <property type="match status" value="1"/>
</dbReference>